<evidence type="ECO:0000256" key="2">
    <source>
        <dbReference type="ARBA" id="ARBA00007977"/>
    </source>
</evidence>
<dbReference type="PATRIC" id="fig|1385369.3.peg.655"/>
<evidence type="ECO:0000256" key="4">
    <source>
        <dbReference type="ARBA" id="ARBA00022692"/>
    </source>
</evidence>
<keyword evidence="6 7" id="KW-0472">Membrane</keyword>
<dbReference type="GO" id="GO:0005886">
    <property type="term" value="C:plasma membrane"/>
    <property type="evidence" value="ECO:0007669"/>
    <property type="project" value="UniProtKB-SubCell"/>
</dbReference>
<comment type="caution">
    <text evidence="8">The sequence shown here is derived from an EMBL/GenBank/DDBJ whole genome shotgun (WGS) entry which is preliminary data.</text>
</comment>
<evidence type="ECO:0000313" key="8">
    <source>
        <dbReference type="EMBL" id="EWY41967.1"/>
    </source>
</evidence>
<feature type="transmembrane region" description="Helical" evidence="7">
    <location>
        <begin position="297"/>
        <end position="315"/>
    </location>
</feature>
<evidence type="ECO:0000256" key="6">
    <source>
        <dbReference type="ARBA" id="ARBA00023136"/>
    </source>
</evidence>
<organism evidence="8 9">
    <name type="scientific">Skermanella stibiiresistens SB22</name>
    <dbReference type="NCBI Taxonomy" id="1385369"/>
    <lineage>
        <taxon>Bacteria</taxon>
        <taxon>Pseudomonadati</taxon>
        <taxon>Pseudomonadota</taxon>
        <taxon>Alphaproteobacteria</taxon>
        <taxon>Rhodospirillales</taxon>
        <taxon>Azospirillaceae</taxon>
        <taxon>Skermanella</taxon>
    </lineage>
</organism>
<keyword evidence="4 7" id="KW-0812">Transmembrane</keyword>
<dbReference type="AlphaFoldDB" id="W9HB78"/>
<evidence type="ECO:0000256" key="7">
    <source>
        <dbReference type="SAM" id="Phobius"/>
    </source>
</evidence>
<sequence length="352" mass="36545">MIMTARTVVSHFPIPQPVSHPVPHRLGVWPGMILAAAIAGFGMALRELPGLGHFSPMILAILIGIGFHNLVGTPAAARAGVVFSMRTLLRFAIVLLGLQLTAAQVAEVGATGVAVIVATLGATFLFTTWLGRRLGVDRGLTELIAAGTSICGASAVVATNTVTRAPDEDVAYAVACVTVFGSIAMFGYPLLAGPLGLGSQGYGLWAGASIHEIAQVVAAAFQNGAASGEFGTVAKLTRVMLLAPVVMTLGFLATRRARRRGADGVQPKMPMPWFVLGFVALVAVNSVITIPEGIRQGIVPATTFLLSMALAAMGLETDIAKLRAKGVRPLILGFCAFLFIAGFSLLLVMTTM</sequence>
<feature type="transmembrane region" description="Helical" evidence="7">
    <location>
        <begin position="26"/>
        <end position="45"/>
    </location>
</feature>
<feature type="transmembrane region" description="Helical" evidence="7">
    <location>
        <begin position="273"/>
        <end position="291"/>
    </location>
</feature>
<keyword evidence="3" id="KW-1003">Cell membrane</keyword>
<dbReference type="PANTHER" id="PTHR30106:SF2">
    <property type="entry name" value="UPF0324 INNER MEMBRANE PROTEIN YEIH"/>
    <property type="match status" value="1"/>
</dbReference>
<evidence type="ECO:0000256" key="3">
    <source>
        <dbReference type="ARBA" id="ARBA00022475"/>
    </source>
</evidence>
<feature type="transmembrane region" description="Helical" evidence="7">
    <location>
        <begin position="112"/>
        <end position="131"/>
    </location>
</feature>
<evidence type="ECO:0000313" key="9">
    <source>
        <dbReference type="Proteomes" id="UP000019486"/>
    </source>
</evidence>
<gene>
    <name evidence="8" type="ORF">N825_18640</name>
</gene>
<evidence type="ECO:0000256" key="5">
    <source>
        <dbReference type="ARBA" id="ARBA00022989"/>
    </source>
</evidence>
<feature type="transmembrane region" description="Helical" evidence="7">
    <location>
        <begin position="170"/>
        <end position="190"/>
    </location>
</feature>
<dbReference type="Pfam" id="PF03601">
    <property type="entry name" value="Cons_hypoth698"/>
    <property type="match status" value="1"/>
</dbReference>
<feature type="transmembrane region" description="Helical" evidence="7">
    <location>
        <begin position="327"/>
        <end position="349"/>
    </location>
</feature>
<evidence type="ECO:0000256" key="1">
    <source>
        <dbReference type="ARBA" id="ARBA00004651"/>
    </source>
</evidence>
<dbReference type="EMBL" id="AVFL01000002">
    <property type="protein sequence ID" value="EWY41967.1"/>
    <property type="molecule type" value="Genomic_DNA"/>
</dbReference>
<keyword evidence="5 7" id="KW-1133">Transmembrane helix</keyword>
<proteinExistence type="inferred from homology"/>
<comment type="subcellular location">
    <subcellularLocation>
        <location evidence="1">Cell membrane</location>
        <topology evidence="1">Multi-pass membrane protein</topology>
    </subcellularLocation>
</comment>
<reference evidence="8 9" key="1">
    <citation type="submission" date="2013-08" db="EMBL/GenBank/DDBJ databases">
        <title>The genome sequence of Skermanella stibiiresistens.</title>
        <authorList>
            <person name="Zhu W."/>
            <person name="Wang G."/>
        </authorList>
    </citation>
    <scope>NUCLEOTIDE SEQUENCE [LARGE SCALE GENOMIC DNA]</scope>
    <source>
        <strain evidence="8 9">SB22</strain>
    </source>
</reference>
<accession>W9HB78</accession>
<feature type="transmembrane region" description="Helical" evidence="7">
    <location>
        <begin position="233"/>
        <end position="252"/>
    </location>
</feature>
<keyword evidence="9" id="KW-1185">Reference proteome</keyword>
<dbReference type="STRING" id="1385369.N825_18640"/>
<comment type="similarity">
    <text evidence="2">Belongs to the UPF0324 family.</text>
</comment>
<dbReference type="PANTHER" id="PTHR30106">
    <property type="entry name" value="INNER MEMBRANE PROTEIN YEIH-RELATED"/>
    <property type="match status" value="1"/>
</dbReference>
<name>W9HB78_9PROT</name>
<dbReference type="Proteomes" id="UP000019486">
    <property type="component" value="Unassembled WGS sequence"/>
</dbReference>
<dbReference type="InterPro" id="IPR018383">
    <property type="entry name" value="UPF0324_pro"/>
</dbReference>
<protein>
    <submittedName>
        <fullName evidence="8">Membrane protein</fullName>
    </submittedName>
</protein>
<feature type="transmembrane region" description="Helical" evidence="7">
    <location>
        <begin position="57"/>
        <end position="76"/>
    </location>
</feature>